<evidence type="ECO:0000313" key="2">
    <source>
        <dbReference type="EMBL" id="WXB05231.1"/>
    </source>
</evidence>
<keyword evidence="3" id="KW-1185">Reference proteome</keyword>
<name>A0ABZ2L7R1_9BACT</name>
<protein>
    <submittedName>
        <fullName evidence="2">Uncharacterized protein</fullName>
    </submittedName>
</protein>
<evidence type="ECO:0000256" key="1">
    <source>
        <dbReference type="SAM" id="SignalP"/>
    </source>
</evidence>
<sequence length="125" mass="12536">MQNKKMGSWTTCCALLISIAAAGCSGADPQASTAESTDQILEGTAQTSSCGASADPTAESTPAVAADGTVLNAGVLACKCCSDHRAEASRACAAAGLRLVRFTCIEACGLCGRDSAYNRYDASCG</sequence>
<accession>A0ABZ2L7R1</accession>
<dbReference type="PROSITE" id="PS51257">
    <property type="entry name" value="PROKAR_LIPOPROTEIN"/>
    <property type="match status" value="1"/>
</dbReference>
<feature type="signal peptide" evidence="1">
    <location>
        <begin position="1"/>
        <end position="27"/>
    </location>
</feature>
<organism evidence="2 3">
    <name type="scientific">Pendulispora rubella</name>
    <dbReference type="NCBI Taxonomy" id="2741070"/>
    <lineage>
        <taxon>Bacteria</taxon>
        <taxon>Pseudomonadati</taxon>
        <taxon>Myxococcota</taxon>
        <taxon>Myxococcia</taxon>
        <taxon>Myxococcales</taxon>
        <taxon>Sorangiineae</taxon>
        <taxon>Pendulisporaceae</taxon>
        <taxon>Pendulispora</taxon>
    </lineage>
</organism>
<proteinExistence type="predicted"/>
<reference evidence="2" key="1">
    <citation type="submission" date="2021-12" db="EMBL/GenBank/DDBJ databases">
        <title>Discovery of the Pendulisporaceae a myxobacterial family with distinct sporulation behavior and unique specialized metabolism.</title>
        <authorList>
            <person name="Garcia R."/>
            <person name="Popoff A."/>
            <person name="Bader C.D."/>
            <person name="Loehr J."/>
            <person name="Walesch S."/>
            <person name="Walt C."/>
            <person name="Boldt J."/>
            <person name="Bunk B."/>
            <person name="Haeckl F.J.F.P.J."/>
            <person name="Gunesch A.P."/>
            <person name="Birkelbach J."/>
            <person name="Nuebel U."/>
            <person name="Pietschmann T."/>
            <person name="Bach T."/>
            <person name="Mueller R."/>
        </authorList>
    </citation>
    <scope>NUCLEOTIDE SEQUENCE</scope>
    <source>
        <strain evidence="2">MSr11367</strain>
    </source>
</reference>
<evidence type="ECO:0000313" key="3">
    <source>
        <dbReference type="Proteomes" id="UP001374803"/>
    </source>
</evidence>
<feature type="chain" id="PRO_5047353555" evidence="1">
    <location>
        <begin position="28"/>
        <end position="125"/>
    </location>
</feature>
<dbReference type="RefSeq" id="WP_394834874.1">
    <property type="nucleotide sequence ID" value="NZ_CP089929.1"/>
</dbReference>
<keyword evidence="1" id="KW-0732">Signal</keyword>
<dbReference type="EMBL" id="CP089983">
    <property type="protein sequence ID" value="WXB05231.1"/>
    <property type="molecule type" value="Genomic_DNA"/>
</dbReference>
<gene>
    <name evidence="2" type="ORF">LVJ94_51090</name>
</gene>
<dbReference type="Proteomes" id="UP001374803">
    <property type="component" value="Chromosome"/>
</dbReference>